<organism evidence="2 3">
    <name type="scientific">Piscibacillus halophilus</name>
    <dbReference type="NCBI Taxonomy" id="571933"/>
    <lineage>
        <taxon>Bacteria</taxon>
        <taxon>Bacillati</taxon>
        <taxon>Bacillota</taxon>
        <taxon>Bacilli</taxon>
        <taxon>Bacillales</taxon>
        <taxon>Bacillaceae</taxon>
        <taxon>Piscibacillus</taxon>
    </lineage>
</organism>
<dbReference type="Gene3D" id="1.10.10.10">
    <property type="entry name" value="Winged helix-like DNA-binding domain superfamily/Winged helix DNA-binding domain"/>
    <property type="match status" value="1"/>
</dbReference>
<dbReference type="RefSeq" id="WP_091775020.1">
    <property type="nucleotide sequence ID" value="NZ_FOES01000037.1"/>
</dbReference>
<evidence type="ECO:0000313" key="3">
    <source>
        <dbReference type="Proteomes" id="UP000199427"/>
    </source>
</evidence>
<dbReference type="Proteomes" id="UP000199427">
    <property type="component" value="Unassembled WGS sequence"/>
</dbReference>
<proteinExistence type="predicted"/>
<dbReference type="SUPFAM" id="SSF46785">
    <property type="entry name" value="Winged helix' DNA-binding domain"/>
    <property type="match status" value="1"/>
</dbReference>
<evidence type="ECO:0000259" key="1">
    <source>
        <dbReference type="Pfam" id="PF14947"/>
    </source>
</evidence>
<evidence type="ECO:0000313" key="2">
    <source>
        <dbReference type="EMBL" id="SEQ96924.1"/>
    </source>
</evidence>
<dbReference type="STRING" id="571933.SAMN05216362_1377"/>
<keyword evidence="3" id="KW-1185">Reference proteome</keyword>
<reference evidence="2 3" key="1">
    <citation type="submission" date="2016-10" db="EMBL/GenBank/DDBJ databases">
        <authorList>
            <person name="de Groot N.N."/>
        </authorList>
    </citation>
    <scope>NUCLEOTIDE SEQUENCE [LARGE SCALE GENOMIC DNA]</scope>
    <source>
        <strain evidence="2 3">DSM 21633</strain>
    </source>
</reference>
<dbReference type="EMBL" id="FOES01000037">
    <property type="protein sequence ID" value="SEQ96924.1"/>
    <property type="molecule type" value="Genomic_DNA"/>
</dbReference>
<dbReference type="InterPro" id="IPR036390">
    <property type="entry name" value="WH_DNA-bd_sf"/>
</dbReference>
<dbReference type="OrthoDB" id="9810427at2"/>
<dbReference type="AlphaFoldDB" id="A0A1H9KCQ1"/>
<sequence>MPCGKNQTTLSPSQIQLFLAVINQHKTFNDIRLGVNLPVFKVRSALRELQQADYIQIKDDDYYLTEKGRHSLSN</sequence>
<dbReference type="InterPro" id="IPR036388">
    <property type="entry name" value="WH-like_DNA-bd_sf"/>
</dbReference>
<name>A0A1H9KCQ1_9BACI</name>
<dbReference type="Pfam" id="PF14947">
    <property type="entry name" value="HTH_45"/>
    <property type="match status" value="1"/>
</dbReference>
<accession>A0A1H9KCQ1</accession>
<gene>
    <name evidence="2" type="ORF">SAMN05216362_1377</name>
</gene>
<protein>
    <submittedName>
        <fullName evidence="2">Winged helix-turn-helix</fullName>
    </submittedName>
</protein>
<feature type="domain" description="ArnR1-like winged helix-turn-helix" evidence="1">
    <location>
        <begin position="19"/>
        <end position="73"/>
    </location>
</feature>
<dbReference type="InterPro" id="IPR038723">
    <property type="entry name" value="ArnR1-like_HTH"/>
</dbReference>